<dbReference type="Proteomes" id="UP000184731">
    <property type="component" value="Chromosome"/>
</dbReference>
<evidence type="ECO:0000313" key="7">
    <source>
        <dbReference type="Proteomes" id="UP000184731"/>
    </source>
</evidence>
<dbReference type="GO" id="GO:0005198">
    <property type="term" value="F:structural molecule activity"/>
    <property type="evidence" value="ECO:0007669"/>
    <property type="project" value="UniProtKB-UniRule"/>
</dbReference>
<evidence type="ECO:0000256" key="1">
    <source>
        <dbReference type="ARBA" id="ARBA00005709"/>
    </source>
</evidence>
<proteinExistence type="inferred from homology"/>
<dbReference type="OrthoDB" id="5290211at2"/>
<evidence type="ECO:0000256" key="2">
    <source>
        <dbReference type="ARBA" id="ARBA00023143"/>
    </source>
</evidence>
<gene>
    <name evidence="6" type="ORF">AXG55_02520</name>
</gene>
<organism evidence="6 7">
    <name type="scientific">Silvanigrella aquatica</name>
    <dbReference type="NCBI Taxonomy" id="1915309"/>
    <lineage>
        <taxon>Bacteria</taxon>
        <taxon>Pseudomonadati</taxon>
        <taxon>Bdellovibrionota</taxon>
        <taxon>Oligoflexia</taxon>
        <taxon>Silvanigrellales</taxon>
        <taxon>Silvanigrellaceae</taxon>
        <taxon>Silvanigrella</taxon>
    </lineage>
</organism>
<feature type="domain" description="Flagellin C-terminal" evidence="5">
    <location>
        <begin position="221"/>
        <end position="306"/>
    </location>
</feature>
<evidence type="ECO:0000313" key="6">
    <source>
        <dbReference type="EMBL" id="APJ02852.1"/>
    </source>
</evidence>
<keyword evidence="3" id="KW-0964">Secreted</keyword>
<dbReference type="GO" id="GO:0009288">
    <property type="term" value="C:bacterial-type flagellum"/>
    <property type="evidence" value="ECO:0007669"/>
    <property type="project" value="UniProtKB-SubCell"/>
</dbReference>
<keyword evidence="7" id="KW-1185">Reference proteome</keyword>
<dbReference type="InterPro" id="IPR046358">
    <property type="entry name" value="Flagellin_C"/>
</dbReference>
<sequence>MGFRIATNVQSLNAQRNLTTSNDMNNLSMEKLSSGFRINKASDDAAGLAISEKLRADYRGIVMARRNANDGVSLIQTAEGGLSEIGNILTRLRELSIQGASDTIGNTERGFLNKEFSQLKDEINRISKTTEFNGTLLLVGNQDNIDDEIKKRSNPFPLEIQVGKNYFESADSQDNINPTNVIRIDFSSVDASVDEDGLNLGTSEEDDKSSVITKENSQKSISVIDDAITKVSSFRSTMGAIQSRLNSTITQLSIQAENNAATNSRIRDTDFAEETAKLAQSNILKQSGVSVLSQSNQIPALALRLLG</sequence>
<comment type="subcellular location">
    <subcellularLocation>
        <location evidence="3">Secreted</location>
    </subcellularLocation>
    <subcellularLocation>
        <location evidence="3">Bacterial flagellum</location>
    </subcellularLocation>
</comment>
<evidence type="ECO:0000256" key="3">
    <source>
        <dbReference type="RuleBase" id="RU362073"/>
    </source>
</evidence>
<dbReference type="AlphaFoldDB" id="A0A1L4CY19"/>
<dbReference type="InterPro" id="IPR042187">
    <property type="entry name" value="Flagellin_C_sub2"/>
</dbReference>
<dbReference type="Gene3D" id="1.20.1330.10">
    <property type="entry name" value="f41 fragment of flagellin, N-terminal domain"/>
    <property type="match status" value="2"/>
</dbReference>
<dbReference type="Gene3D" id="6.10.10.10">
    <property type="entry name" value="Flagellar export chaperone, C-terminal domain"/>
    <property type="match status" value="1"/>
</dbReference>
<dbReference type="Pfam" id="PF00700">
    <property type="entry name" value="Flagellin_C"/>
    <property type="match status" value="1"/>
</dbReference>
<protein>
    <recommendedName>
        <fullName evidence="3">Flagellin</fullName>
    </recommendedName>
</protein>
<comment type="similarity">
    <text evidence="1 3">Belongs to the bacterial flagellin family.</text>
</comment>
<dbReference type="KEGG" id="saqi:AXG55_02520"/>
<dbReference type="InterPro" id="IPR001492">
    <property type="entry name" value="Flagellin"/>
</dbReference>
<dbReference type="GO" id="GO:0005576">
    <property type="term" value="C:extracellular region"/>
    <property type="evidence" value="ECO:0007669"/>
    <property type="project" value="UniProtKB-SubCell"/>
</dbReference>
<comment type="function">
    <text evidence="3">Flagellin is the subunit protein which polymerizes to form the filaments of bacterial flagella.</text>
</comment>
<dbReference type="EMBL" id="CP017834">
    <property type="protein sequence ID" value="APJ02852.1"/>
    <property type="molecule type" value="Genomic_DNA"/>
</dbReference>
<dbReference type="SUPFAM" id="SSF64518">
    <property type="entry name" value="Phase 1 flagellin"/>
    <property type="match status" value="1"/>
</dbReference>
<dbReference type="PRINTS" id="PR00207">
    <property type="entry name" value="FLAGELLIN"/>
</dbReference>
<dbReference type="STRING" id="1915309.AXG55_02520"/>
<dbReference type="InterPro" id="IPR001029">
    <property type="entry name" value="Flagellin_N"/>
</dbReference>
<dbReference type="Gene3D" id="2.170.280.10">
    <property type="entry name" value="f41 fragment of flagellin, middle domain"/>
    <property type="match status" value="1"/>
</dbReference>
<evidence type="ECO:0000259" key="5">
    <source>
        <dbReference type="Pfam" id="PF00700"/>
    </source>
</evidence>
<name>A0A1L4CY19_9BACT</name>
<dbReference type="PANTHER" id="PTHR42792">
    <property type="entry name" value="FLAGELLIN"/>
    <property type="match status" value="1"/>
</dbReference>
<dbReference type="Pfam" id="PF00669">
    <property type="entry name" value="Flagellin_N"/>
    <property type="match status" value="1"/>
</dbReference>
<evidence type="ECO:0000259" key="4">
    <source>
        <dbReference type="Pfam" id="PF00669"/>
    </source>
</evidence>
<dbReference type="PANTHER" id="PTHR42792:SF2">
    <property type="entry name" value="FLAGELLIN"/>
    <property type="match status" value="1"/>
</dbReference>
<accession>A0A1L4CY19</accession>
<reference evidence="6 7" key="1">
    <citation type="submission" date="2016-10" db="EMBL/GenBank/DDBJ databases">
        <title>Silvanigrella aquatica sp. nov., isolated from a freshwater lake located in the Black Forest, Germany, description of Silvanigrellaceae fam. nov., Silvanigrellales ord. nov., reclassification of the order Bdellovibrionales in the class Oligoflexia, reclassification of the families Bacteriovoracaceae and Halobacteriovoraceae in the new order Bacteriovoracales ord. nov., and reclassification of the family Pseudobacteriovoracaceae in the order Oligoflexiales.</title>
        <authorList>
            <person name="Hahn M.W."/>
            <person name="Schmidt J."/>
            <person name="Koll U."/>
            <person name="Rohde M."/>
            <person name="Verbag S."/>
            <person name="Pitt A."/>
            <person name="Nakai R."/>
            <person name="Naganuma T."/>
            <person name="Lang E."/>
        </authorList>
    </citation>
    <scope>NUCLEOTIDE SEQUENCE [LARGE SCALE GENOMIC DNA]</scope>
    <source>
        <strain evidence="6 7">MWH-Nonnen-W8red</strain>
    </source>
</reference>
<keyword evidence="2 3" id="KW-0975">Bacterial flagellum</keyword>
<dbReference type="RefSeq" id="WP_148696561.1">
    <property type="nucleotide sequence ID" value="NZ_CP017834.1"/>
</dbReference>
<feature type="domain" description="Flagellin N-terminal" evidence="4">
    <location>
        <begin position="5"/>
        <end position="142"/>
    </location>
</feature>